<dbReference type="Pfam" id="PF13559">
    <property type="entry name" value="DUF4129"/>
    <property type="match status" value="1"/>
</dbReference>
<evidence type="ECO:0000313" key="4">
    <source>
        <dbReference type="EMBL" id="THF75039.1"/>
    </source>
</evidence>
<dbReference type="InterPro" id="IPR002931">
    <property type="entry name" value="Transglutaminase-like"/>
</dbReference>
<feature type="transmembrane region" description="Helical" evidence="2">
    <location>
        <begin position="169"/>
        <end position="185"/>
    </location>
</feature>
<dbReference type="InterPro" id="IPR052901">
    <property type="entry name" value="Bact_TGase-like"/>
</dbReference>
<evidence type="ECO:0000256" key="1">
    <source>
        <dbReference type="SAM" id="MobiDB-lite"/>
    </source>
</evidence>
<feature type="transmembrane region" description="Helical" evidence="2">
    <location>
        <begin position="143"/>
        <end position="163"/>
    </location>
</feature>
<evidence type="ECO:0000313" key="5">
    <source>
        <dbReference type="Proteomes" id="UP000310636"/>
    </source>
</evidence>
<keyword evidence="5" id="KW-1185">Reference proteome</keyword>
<organism evidence="4 5">
    <name type="scientific">Cohnella fermenti</name>
    <dbReference type="NCBI Taxonomy" id="2565925"/>
    <lineage>
        <taxon>Bacteria</taxon>
        <taxon>Bacillati</taxon>
        <taxon>Bacillota</taxon>
        <taxon>Bacilli</taxon>
        <taxon>Bacillales</taxon>
        <taxon>Paenibacillaceae</taxon>
        <taxon>Cohnella</taxon>
    </lineage>
</organism>
<dbReference type="OrthoDB" id="9804872at2"/>
<gene>
    <name evidence="4" type="ORF">E6C55_23315</name>
</gene>
<evidence type="ECO:0000259" key="3">
    <source>
        <dbReference type="SMART" id="SM00460"/>
    </source>
</evidence>
<reference evidence="4 5" key="1">
    <citation type="submission" date="2019-04" db="EMBL/GenBank/DDBJ databases">
        <title>Cohnella sp. nov. isolated from preserved vegetables.</title>
        <authorList>
            <person name="Lin S.-Y."/>
            <person name="Hung M.-H."/>
            <person name="Young C.-C."/>
        </authorList>
    </citation>
    <scope>NUCLEOTIDE SEQUENCE [LARGE SCALE GENOMIC DNA]</scope>
    <source>
        <strain evidence="4 5">CC-MHH1044</strain>
    </source>
</reference>
<feature type="transmembrane region" description="Helical" evidence="2">
    <location>
        <begin position="206"/>
        <end position="224"/>
    </location>
</feature>
<feature type="transmembrane region" description="Helical" evidence="2">
    <location>
        <begin position="629"/>
        <end position="649"/>
    </location>
</feature>
<evidence type="ECO:0000256" key="2">
    <source>
        <dbReference type="SAM" id="Phobius"/>
    </source>
</evidence>
<dbReference type="Pfam" id="PF01841">
    <property type="entry name" value="Transglut_core"/>
    <property type="match status" value="1"/>
</dbReference>
<dbReference type="Proteomes" id="UP000310636">
    <property type="component" value="Unassembled WGS sequence"/>
</dbReference>
<feature type="region of interest" description="Disordered" evidence="1">
    <location>
        <begin position="257"/>
        <end position="277"/>
    </location>
</feature>
<dbReference type="Gene3D" id="3.10.620.30">
    <property type="match status" value="1"/>
</dbReference>
<dbReference type="InterPro" id="IPR025403">
    <property type="entry name" value="TgpA-like_C"/>
</dbReference>
<dbReference type="SUPFAM" id="SSF54001">
    <property type="entry name" value="Cysteine proteinases"/>
    <property type="match status" value="1"/>
</dbReference>
<accession>A0A4S4BK93</accession>
<keyword evidence="2" id="KW-0472">Membrane</keyword>
<keyword evidence="2" id="KW-1133">Transmembrane helix</keyword>
<protein>
    <submittedName>
        <fullName evidence="4">Transglutaminase domain-containing protein</fullName>
    </submittedName>
</protein>
<comment type="caution">
    <text evidence="4">The sequence shown here is derived from an EMBL/GenBank/DDBJ whole genome shotgun (WGS) entry which is preliminary data.</text>
</comment>
<dbReference type="InterPro" id="IPR038765">
    <property type="entry name" value="Papain-like_cys_pep_sf"/>
</dbReference>
<dbReference type="AlphaFoldDB" id="A0A4S4BK93"/>
<feature type="domain" description="Transglutaminase-like" evidence="3">
    <location>
        <begin position="500"/>
        <end position="587"/>
    </location>
</feature>
<dbReference type="EMBL" id="SSOB01000035">
    <property type="protein sequence ID" value="THF75039.1"/>
    <property type="molecule type" value="Genomic_DNA"/>
</dbReference>
<feature type="compositionally biased region" description="Low complexity" evidence="1">
    <location>
        <begin position="257"/>
        <end position="275"/>
    </location>
</feature>
<dbReference type="RefSeq" id="WP_136372230.1">
    <property type="nucleotide sequence ID" value="NZ_SSOB01000035.1"/>
</dbReference>
<feature type="transmembrane region" description="Helical" evidence="2">
    <location>
        <begin position="116"/>
        <end position="136"/>
    </location>
</feature>
<dbReference type="PANTHER" id="PTHR42736">
    <property type="entry name" value="PROTEIN-GLUTAMINE GAMMA-GLUTAMYLTRANSFERASE"/>
    <property type="match status" value="1"/>
</dbReference>
<sequence length="751" mass="83397">MSVVLAEAGPKESILWRRVVLERLHRVFALIIVLQLIQPFQEFWWSETYRVVYAALAVYGASELLFSRLLWLRLIIQAAGAAGATLLFARADWLGWPQAREWPLWREFLTHNSFEMHPYLELALLALFACHALAHWGTTKRKAIVLTLLAVTTLAAVDSFFPFELWRSIIWTVAAGLGWLVVLHLRMLREMHFDSWSSLAERPFELLLPALIVIGLLIVLGILMPRAPSLLEDPYTLWMQSQDKDIPSFAGEGGTLITGSSSSSGGQSSTKSGYGRNDSQIGGGFQYDYSPVMQVTTNLKSYLRGETKAVYTGKGWSDLKGQESVAVATGTKSAQELPLEPEMTDAAGIRKVEQTVIVLRKDRLSVLFAASPASSLVELDSSRNAQLFWNPDERELRFQRPASVESYTVVSEVQELDEEKLRALTADSAESANAAPDEYDQLPDSLPERVKELAQTVTAGATNDYDRLKLLEQYLRSTYPYTNTPDVSKQASKDVVDAFLFEIQEGYCDYYSTAFVVMARTLGVPTRWVKGYTAGVNPSAEEEARYGGGYVPDPDGAGTYTVRNADAHSWAEAYFEGYGWVSFEPTAGFSFPAPVPEQAAEVVPLPVSSPSETPVTEAEASGASWTRPALIAAGAVVLALLLGGAWLIVRRRGGLLLAMKKLRHFGLTPNQRIVKEMESFLRFMQRRGFKRSKDETMRETFGGWGGRFGSLKPELEGVLLRFEGARYGSGDGAEEEYEHFSQLAEKIRKAL</sequence>
<name>A0A4S4BK93_9BACL</name>
<proteinExistence type="predicted"/>
<dbReference type="SMART" id="SM00460">
    <property type="entry name" value="TGc"/>
    <property type="match status" value="1"/>
</dbReference>
<feature type="transmembrane region" description="Helical" evidence="2">
    <location>
        <begin position="78"/>
        <end position="96"/>
    </location>
</feature>
<keyword evidence="2" id="KW-0812">Transmembrane</keyword>
<dbReference type="PANTHER" id="PTHR42736:SF1">
    <property type="entry name" value="PROTEIN-GLUTAMINE GAMMA-GLUTAMYLTRANSFERASE"/>
    <property type="match status" value="1"/>
</dbReference>